<feature type="transmembrane region" description="Helical" evidence="7">
    <location>
        <begin position="55"/>
        <end position="76"/>
    </location>
</feature>
<keyword evidence="4 7" id="KW-0472">Membrane</keyword>
<name>A0ABR1UKY1_9PEZI</name>
<keyword evidence="3 7" id="KW-1133">Transmembrane helix</keyword>
<evidence type="ECO:0000259" key="8">
    <source>
        <dbReference type="Pfam" id="PF20684"/>
    </source>
</evidence>
<comment type="caution">
    <text evidence="9">The sequence shown here is derived from an EMBL/GenBank/DDBJ whole genome shotgun (WGS) entry which is preliminary data.</text>
</comment>
<feature type="transmembrane region" description="Helical" evidence="7">
    <location>
        <begin position="220"/>
        <end position="238"/>
    </location>
</feature>
<dbReference type="PANTHER" id="PTHR33048:SF19">
    <property type="entry name" value="MEMBRANE PROTEIN PTH11-LIKE, PUTATIVE (AFU_ORTHOLOGUE AFUA_1G14080)-RELATED"/>
    <property type="match status" value="1"/>
</dbReference>
<feature type="transmembrane region" description="Helical" evidence="7">
    <location>
        <begin position="182"/>
        <end position="208"/>
    </location>
</feature>
<feature type="compositionally biased region" description="Low complexity" evidence="6">
    <location>
        <begin position="466"/>
        <end position="480"/>
    </location>
</feature>
<evidence type="ECO:0000256" key="3">
    <source>
        <dbReference type="ARBA" id="ARBA00022989"/>
    </source>
</evidence>
<proteinExistence type="inferred from homology"/>
<feature type="region of interest" description="Disordered" evidence="6">
    <location>
        <begin position="457"/>
        <end position="513"/>
    </location>
</feature>
<evidence type="ECO:0000313" key="10">
    <source>
        <dbReference type="Proteomes" id="UP001446871"/>
    </source>
</evidence>
<keyword evidence="10" id="KW-1185">Reference proteome</keyword>
<feature type="compositionally biased region" description="Polar residues" evidence="6">
    <location>
        <begin position="379"/>
        <end position="395"/>
    </location>
</feature>
<dbReference type="InterPro" id="IPR052337">
    <property type="entry name" value="SAT4-like"/>
</dbReference>
<feature type="region of interest" description="Disordered" evidence="6">
    <location>
        <begin position="408"/>
        <end position="445"/>
    </location>
</feature>
<dbReference type="InterPro" id="IPR049326">
    <property type="entry name" value="Rhodopsin_dom_fungi"/>
</dbReference>
<evidence type="ECO:0000256" key="7">
    <source>
        <dbReference type="SAM" id="Phobius"/>
    </source>
</evidence>
<reference evidence="9 10" key="1">
    <citation type="submission" date="2023-01" db="EMBL/GenBank/DDBJ databases">
        <title>Analysis of 21 Apiospora genomes using comparative genomics revels a genus with tremendous synthesis potential of carbohydrate active enzymes and secondary metabolites.</title>
        <authorList>
            <person name="Sorensen T."/>
        </authorList>
    </citation>
    <scope>NUCLEOTIDE SEQUENCE [LARGE SCALE GENOMIC DNA]</scope>
    <source>
        <strain evidence="9 10">CBS 83171</strain>
    </source>
</reference>
<feature type="transmembrane region" description="Helical" evidence="7">
    <location>
        <begin position="253"/>
        <end position="275"/>
    </location>
</feature>
<comment type="subcellular location">
    <subcellularLocation>
        <location evidence="1">Membrane</location>
        <topology evidence="1">Multi-pass membrane protein</topology>
    </subcellularLocation>
</comment>
<feature type="region of interest" description="Disordered" evidence="6">
    <location>
        <begin position="333"/>
        <end position="396"/>
    </location>
</feature>
<feature type="transmembrane region" description="Helical" evidence="7">
    <location>
        <begin position="19"/>
        <end position="43"/>
    </location>
</feature>
<feature type="compositionally biased region" description="Low complexity" evidence="6">
    <location>
        <begin position="421"/>
        <end position="438"/>
    </location>
</feature>
<sequence>MTIYSSAPPLHSFEQDKPTLLVCWWITLLCATIIFLRVAGRFIRSEKLFAEDRTAALALIPLFLRMGCVHVILIYGTNNAQFPSNLSEQDIQRRSVASGLVLASRTLYAATLWILKSAILDFFKRLTSTSWKRSHEIILLFIRCSLCATFVAVLISDLTECRPFRQYYQVLPDPGGQCRQGYAQLLTMATCNVLTDLFLVFFPVSIIIRSHMKVKRKVQLVLLFSLSLGVVGVTLYRIPHVVWQHGNQQTRSLLASVEILMATTAANALVLGSFVRDRGVKKNRFRYGSVVAESIEGAALSARRPTLINRHWGSDEDLVRDLGLQVDRELRDAVSPGTRSAGPQYTPAPIAKVPDDMRDWNFPQRQRSTGEGSDDSLLPINQWSPSRSNSGTTPRRVSFFDVGGLLEEQEQEQSVRDSYNSSLDPLSPTRSLPSPTKPATATGFRRGSQALLQDLSGLWTPFGPKPTRSNSGSPPTSSGTELETIPQHPRESMYDPANTRHQHELVDVGGLLK</sequence>
<protein>
    <recommendedName>
        <fullName evidence="8">Rhodopsin domain-containing protein</fullName>
    </recommendedName>
</protein>
<organism evidence="9 10">
    <name type="scientific">Apiospora saccharicola</name>
    <dbReference type="NCBI Taxonomy" id="335842"/>
    <lineage>
        <taxon>Eukaryota</taxon>
        <taxon>Fungi</taxon>
        <taxon>Dikarya</taxon>
        <taxon>Ascomycota</taxon>
        <taxon>Pezizomycotina</taxon>
        <taxon>Sordariomycetes</taxon>
        <taxon>Xylariomycetidae</taxon>
        <taxon>Amphisphaeriales</taxon>
        <taxon>Apiosporaceae</taxon>
        <taxon>Apiospora</taxon>
    </lineage>
</organism>
<feature type="domain" description="Rhodopsin" evidence="8">
    <location>
        <begin position="36"/>
        <end position="243"/>
    </location>
</feature>
<dbReference type="EMBL" id="JAQQWM010000006">
    <property type="protein sequence ID" value="KAK8059559.1"/>
    <property type="molecule type" value="Genomic_DNA"/>
</dbReference>
<accession>A0ABR1UKY1</accession>
<keyword evidence="2 7" id="KW-0812">Transmembrane</keyword>
<feature type="transmembrane region" description="Helical" evidence="7">
    <location>
        <begin position="136"/>
        <end position="155"/>
    </location>
</feature>
<evidence type="ECO:0000313" key="9">
    <source>
        <dbReference type="EMBL" id="KAK8059559.1"/>
    </source>
</evidence>
<gene>
    <name evidence="9" type="ORF">PG996_009489</name>
</gene>
<dbReference type="Pfam" id="PF20684">
    <property type="entry name" value="Fung_rhodopsin"/>
    <property type="match status" value="1"/>
</dbReference>
<evidence type="ECO:0000256" key="6">
    <source>
        <dbReference type="SAM" id="MobiDB-lite"/>
    </source>
</evidence>
<evidence type="ECO:0000256" key="4">
    <source>
        <dbReference type="ARBA" id="ARBA00023136"/>
    </source>
</evidence>
<comment type="similarity">
    <text evidence="5">Belongs to the SAT4 family.</text>
</comment>
<feature type="transmembrane region" description="Helical" evidence="7">
    <location>
        <begin position="96"/>
        <end position="115"/>
    </location>
</feature>
<evidence type="ECO:0000256" key="1">
    <source>
        <dbReference type="ARBA" id="ARBA00004141"/>
    </source>
</evidence>
<dbReference type="Proteomes" id="UP001446871">
    <property type="component" value="Unassembled WGS sequence"/>
</dbReference>
<evidence type="ECO:0000256" key="5">
    <source>
        <dbReference type="ARBA" id="ARBA00038359"/>
    </source>
</evidence>
<dbReference type="PANTHER" id="PTHR33048">
    <property type="entry name" value="PTH11-LIKE INTEGRAL MEMBRANE PROTEIN (AFU_ORTHOLOGUE AFUA_5G11245)"/>
    <property type="match status" value="1"/>
</dbReference>
<evidence type="ECO:0000256" key="2">
    <source>
        <dbReference type="ARBA" id="ARBA00022692"/>
    </source>
</evidence>